<protein>
    <submittedName>
        <fullName evidence="1">Endonuclease</fullName>
    </submittedName>
</protein>
<dbReference type="AlphaFoldDB" id="A0A4S4G2W2"/>
<dbReference type="RefSeq" id="WP_136434454.1">
    <property type="nucleotide sequence ID" value="NZ_SSTJ01000007.1"/>
</dbReference>
<dbReference type="GO" id="GO:0004519">
    <property type="term" value="F:endonuclease activity"/>
    <property type="evidence" value="ECO:0007669"/>
    <property type="project" value="UniProtKB-KW"/>
</dbReference>
<comment type="caution">
    <text evidence="1">The sequence shown here is derived from an EMBL/GenBank/DDBJ whole genome shotgun (WGS) entry which is preliminary data.</text>
</comment>
<proteinExistence type="predicted"/>
<reference evidence="1 2" key="1">
    <citation type="submission" date="2019-04" db="EMBL/GenBank/DDBJ databases">
        <title>Microbes associate with the intestines of laboratory mice.</title>
        <authorList>
            <person name="Navarre W."/>
            <person name="Wong E."/>
            <person name="Huang K.C."/>
            <person name="Tropini C."/>
            <person name="Ng K."/>
            <person name="Yu B."/>
        </authorList>
    </citation>
    <scope>NUCLEOTIDE SEQUENCE [LARGE SCALE GENOMIC DNA]</scope>
    <source>
        <strain evidence="1 2">NM80_B27</strain>
    </source>
</reference>
<dbReference type="Proteomes" id="UP000308978">
    <property type="component" value="Unassembled WGS sequence"/>
</dbReference>
<organism evidence="1 2">
    <name type="scientific">Adlercreutzia caecimuris</name>
    <dbReference type="NCBI Taxonomy" id="671266"/>
    <lineage>
        <taxon>Bacteria</taxon>
        <taxon>Bacillati</taxon>
        <taxon>Actinomycetota</taxon>
        <taxon>Coriobacteriia</taxon>
        <taxon>Eggerthellales</taxon>
        <taxon>Eggerthellaceae</taxon>
        <taxon>Adlercreutzia</taxon>
    </lineage>
</organism>
<name>A0A4S4G2W2_9ACTN</name>
<keyword evidence="1" id="KW-0540">Nuclease</keyword>
<keyword evidence="1" id="KW-0255">Endonuclease</keyword>
<evidence type="ECO:0000313" key="2">
    <source>
        <dbReference type="Proteomes" id="UP000308978"/>
    </source>
</evidence>
<dbReference type="EMBL" id="SSTJ01000007">
    <property type="protein sequence ID" value="THG37138.1"/>
    <property type="molecule type" value="Genomic_DNA"/>
</dbReference>
<keyword evidence="1" id="KW-0378">Hydrolase</keyword>
<gene>
    <name evidence="1" type="ORF">E5986_06655</name>
</gene>
<sequence length="269" mass="30822">MNRYGRIIEWVFNQGYHDGDEVVFFERSDFERAADALQCKLPKNLGDIVYSFRFRGDMPESITAHAPSGKEWMIRGEGKGRYSFRLVEAVRIRPNETMIVTKIPDATPEIIACSALGDEQALLALVRYNRLIDIFLGITAYSLQNHLRTTVKGVGQIEIDEIYVGVDRFGVQYIIPVQAKGHGDEIGISQPEQDLQACAEKWPQMQPRSIAVQFMDDGTIALFELAWQDESIRVARESHYRLVPSDEITQQDRNLYRLSSDWSEPQYEI</sequence>
<accession>A0A4S4G2W2</accession>
<evidence type="ECO:0000313" key="1">
    <source>
        <dbReference type="EMBL" id="THG37138.1"/>
    </source>
</evidence>